<sequence length="338" mass="37044">MTKVSFVIPTLNRGRYVVRAVASCLAAARKANVTADVVVLDSQSDDGSWEALNQAYSAHPEVLLAQNARGLGPTRSWLDGADLVSGDFVTFIWSDDYVAPDILVRLLPSLSDGADLALGRGVIRDVDDESPFPISGKCRQVDPEEMLKGYFGTSPVVLNPPASPACALFSRSAFDSWRQKMPELCHSDELAEQLMWRRAIGPDMLLFMIALGRQNGPFAWIEDALVQFSAHADSITISSPSWLLKAGYWAARCEALLEQTVSGRVLSQERRAMTARTILQGMALLKGIPRQQKGIEASAVRRDVRRRLAQLFQQEGGTLAILPDLIRAGVLELRKLAP</sequence>
<gene>
    <name evidence="2" type="ORF">ACFSCW_12465</name>
</gene>
<dbReference type="Pfam" id="PF00535">
    <property type="entry name" value="Glycos_transf_2"/>
    <property type="match status" value="1"/>
</dbReference>
<dbReference type="InterPro" id="IPR050834">
    <property type="entry name" value="Glycosyltransf_2"/>
</dbReference>
<name>A0ABW4I540_9SPHN</name>
<dbReference type="SUPFAM" id="SSF53448">
    <property type="entry name" value="Nucleotide-diphospho-sugar transferases"/>
    <property type="match status" value="1"/>
</dbReference>
<accession>A0ABW4I540</accession>
<dbReference type="InterPro" id="IPR001173">
    <property type="entry name" value="Glyco_trans_2-like"/>
</dbReference>
<dbReference type="PANTHER" id="PTHR43685:SF2">
    <property type="entry name" value="GLYCOSYLTRANSFERASE 2-LIKE DOMAIN-CONTAINING PROTEIN"/>
    <property type="match status" value="1"/>
</dbReference>
<proteinExistence type="predicted"/>
<organism evidence="2 3">
    <name type="scientific">Sphingomonas tabacisoli</name>
    <dbReference type="NCBI Taxonomy" id="2249466"/>
    <lineage>
        <taxon>Bacteria</taxon>
        <taxon>Pseudomonadati</taxon>
        <taxon>Pseudomonadota</taxon>
        <taxon>Alphaproteobacteria</taxon>
        <taxon>Sphingomonadales</taxon>
        <taxon>Sphingomonadaceae</taxon>
        <taxon>Sphingomonas</taxon>
    </lineage>
</organism>
<dbReference type="CDD" id="cd00761">
    <property type="entry name" value="Glyco_tranf_GTA_type"/>
    <property type="match status" value="1"/>
</dbReference>
<protein>
    <submittedName>
        <fullName evidence="2">Glycosyltransferase family 2 protein</fullName>
    </submittedName>
</protein>
<dbReference type="EMBL" id="JBHUDY010000001">
    <property type="protein sequence ID" value="MFD1612616.1"/>
    <property type="molecule type" value="Genomic_DNA"/>
</dbReference>
<dbReference type="Gene3D" id="3.90.550.10">
    <property type="entry name" value="Spore Coat Polysaccharide Biosynthesis Protein SpsA, Chain A"/>
    <property type="match status" value="1"/>
</dbReference>
<reference evidence="3" key="1">
    <citation type="journal article" date="2019" name="Int. J. Syst. Evol. Microbiol.">
        <title>The Global Catalogue of Microorganisms (GCM) 10K type strain sequencing project: providing services to taxonomists for standard genome sequencing and annotation.</title>
        <authorList>
            <consortium name="The Broad Institute Genomics Platform"/>
            <consortium name="The Broad Institute Genome Sequencing Center for Infectious Disease"/>
            <person name="Wu L."/>
            <person name="Ma J."/>
        </authorList>
    </citation>
    <scope>NUCLEOTIDE SEQUENCE [LARGE SCALE GENOMIC DNA]</scope>
    <source>
        <strain evidence="3">CGMCC 1.16275</strain>
    </source>
</reference>
<comment type="caution">
    <text evidence="2">The sequence shown here is derived from an EMBL/GenBank/DDBJ whole genome shotgun (WGS) entry which is preliminary data.</text>
</comment>
<dbReference type="RefSeq" id="WP_380889671.1">
    <property type="nucleotide sequence ID" value="NZ_JBHUDY010000001.1"/>
</dbReference>
<dbReference type="PANTHER" id="PTHR43685">
    <property type="entry name" value="GLYCOSYLTRANSFERASE"/>
    <property type="match status" value="1"/>
</dbReference>
<evidence type="ECO:0000313" key="2">
    <source>
        <dbReference type="EMBL" id="MFD1612616.1"/>
    </source>
</evidence>
<evidence type="ECO:0000313" key="3">
    <source>
        <dbReference type="Proteomes" id="UP001597115"/>
    </source>
</evidence>
<keyword evidence="3" id="KW-1185">Reference proteome</keyword>
<feature type="domain" description="Glycosyltransferase 2-like" evidence="1">
    <location>
        <begin position="5"/>
        <end position="175"/>
    </location>
</feature>
<dbReference type="InterPro" id="IPR029044">
    <property type="entry name" value="Nucleotide-diphossugar_trans"/>
</dbReference>
<evidence type="ECO:0000259" key="1">
    <source>
        <dbReference type="Pfam" id="PF00535"/>
    </source>
</evidence>
<dbReference type="Proteomes" id="UP001597115">
    <property type="component" value="Unassembled WGS sequence"/>
</dbReference>